<comment type="caution">
    <text evidence="2">The sequence shown here is derived from an EMBL/GenBank/DDBJ whole genome shotgun (WGS) entry which is preliminary data.</text>
</comment>
<evidence type="ECO:0000256" key="1">
    <source>
        <dbReference type="SAM" id="Phobius"/>
    </source>
</evidence>
<keyword evidence="1" id="KW-0812">Transmembrane</keyword>
<protein>
    <recommendedName>
        <fullName evidence="4">Chemotaxis protein</fullName>
    </recommendedName>
</protein>
<reference evidence="2 3" key="1">
    <citation type="submission" date="2024-01" db="EMBL/GenBank/DDBJ databases">
        <title>Mesobacterium rodlantinim sp. nov., isolated from shallow sea hydrothermal systems off Kueishantao Island.</title>
        <authorList>
            <person name="Su Z."/>
            <person name="Tang K."/>
        </authorList>
    </citation>
    <scope>NUCLEOTIDE SEQUENCE [LARGE SCALE GENOMIC DNA]</scope>
    <source>
        <strain evidence="2 3">TK19101</strain>
    </source>
</reference>
<keyword evidence="3" id="KW-1185">Reference proteome</keyword>
<gene>
    <name evidence="2" type="ORF">VK792_09750</name>
</gene>
<dbReference type="Proteomes" id="UP001348149">
    <property type="component" value="Unassembled WGS sequence"/>
</dbReference>
<dbReference type="RefSeq" id="WP_326297286.1">
    <property type="nucleotide sequence ID" value="NZ_JAYLLH010000011.1"/>
</dbReference>
<sequence length="119" mass="12697">MEMIADILLVAGALGAGFYCFVLARRLARFTDLDNGVGAAVAVLSKQVDELGQALQTAQKSARDSAGSLQELTQQAESVANRLELLVASMHDLPDQSRGVAGQERQADATFLRHATRGR</sequence>
<keyword evidence="1" id="KW-1133">Transmembrane helix</keyword>
<evidence type="ECO:0000313" key="3">
    <source>
        <dbReference type="Proteomes" id="UP001348149"/>
    </source>
</evidence>
<name>A0ABU6HHI9_9RHOB</name>
<accession>A0ABU6HHI9</accession>
<proteinExistence type="predicted"/>
<evidence type="ECO:0000313" key="2">
    <source>
        <dbReference type="EMBL" id="MEC3861567.1"/>
    </source>
</evidence>
<keyword evidence="1" id="KW-0472">Membrane</keyword>
<evidence type="ECO:0008006" key="4">
    <source>
        <dbReference type="Google" id="ProtNLM"/>
    </source>
</evidence>
<feature type="transmembrane region" description="Helical" evidence="1">
    <location>
        <begin position="6"/>
        <end position="24"/>
    </location>
</feature>
<dbReference type="EMBL" id="JAYLLH010000011">
    <property type="protein sequence ID" value="MEC3861567.1"/>
    <property type="molecule type" value="Genomic_DNA"/>
</dbReference>
<organism evidence="2 3">
    <name type="scientific">Mesobacterium hydrothermale</name>
    <dbReference type="NCBI Taxonomy" id="3111907"/>
    <lineage>
        <taxon>Bacteria</taxon>
        <taxon>Pseudomonadati</taxon>
        <taxon>Pseudomonadota</taxon>
        <taxon>Alphaproteobacteria</taxon>
        <taxon>Rhodobacterales</taxon>
        <taxon>Roseobacteraceae</taxon>
        <taxon>Mesobacterium</taxon>
    </lineage>
</organism>